<dbReference type="InterPro" id="IPR010895">
    <property type="entry name" value="CHRD"/>
</dbReference>
<dbReference type="Pfam" id="PF07452">
    <property type="entry name" value="CHRD"/>
    <property type="match status" value="1"/>
</dbReference>
<proteinExistence type="predicted"/>
<protein>
    <recommendedName>
        <fullName evidence="2">CHRD domain-containing protein</fullName>
    </recommendedName>
</protein>
<feature type="domain" description="CHRD" evidence="2">
    <location>
        <begin position="359"/>
        <end position="464"/>
    </location>
</feature>
<sequence>MSSEFKRPRRKWSAVAGAAATSALVLGIVAAPAGHAAEEPGGHGGHGGGDACTFFLEHMWANEDGIPALGSFAHVNEYHTDPAYENLVLSLASGAIGNSEMPIVDIYGGPLGWIPVFNPSHVKGHNTDYVTLLTSCGGIGIPLDSKDLTTLNVPSTEELADLSDLIVPGLPTPEMLTDPQYLWKTTDASAILERITPETLTDTDEYVNFAGDHFDTWRLLWETALSDVSSGNPTGILEVLQVTENINTLESLSSVVGEDALAGALGGDSLAGVIGEDPLSGIAGTDDLRGVLDQAALDGLLDQAALDGVLGDGGLGSVGGEDAVGGLLGGDTVSGLLGGGALSGLLGGAGSEDTATGNAEFTALLAGSGGTSGAGQCQGTLSGGTFSVTCLYAGMTSDVTGAELVSSTGSGDLQLTTTGGTSGGAAGSFSLTPEQIAALQAGDYTVQVNTETAADGAISGSVEPCE</sequence>
<evidence type="ECO:0000313" key="4">
    <source>
        <dbReference type="Proteomes" id="UP001501536"/>
    </source>
</evidence>
<evidence type="ECO:0000259" key="2">
    <source>
        <dbReference type="SMART" id="SM00754"/>
    </source>
</evidence>
<organism evidence="3 4">
    <name type="scientific">Zhihengliuella alba</name>
    <dbReference type="NCBI Taxonomy" id="547018"/>
    <lineage>
        <taxon>Bacteria</taxon>
        <taxon>Bacillati</taxon>
        <taxon>Actinomycetota</taxon>
        <taxon>Actinomycetes</taxon>
        <taxon>Micrococcales</taxon>
        <taxon>Micrococcaceae</taxon>
        <taxon>Zhihengliuella</taxon>
    </lineage>
</organism>
<accession>A0ABP7CVQ2</accession>
<evidence type="ECO:0000313" key="3">
    <source>
        <dbReference type="EMBL" id="GAA3695608.1"/>
    </source>
</evidence>
<dbReference type="RefSeq" id="WP_344879614.1">
    <property type="nucleotide sequence ID" value="NZ_BAABCJ010000001.1"/>
</dbReference>
<feature type="signal peptide" evidence="1">
    <location>
        <begin position="1"/>
        <end position="36"/>
    </location>
</feature>
<keyword evidence="4" id="KW-1185">Reference proteome</keyword>
<name>A0ABP7CVQ2_9MICC</name>
<gene>
    <name evidence="3" type="ORF">GCM10022377_05550</name>
</gene>
<dbReference type="Proteomes" id="UP001501536">
    <property type="component" value="Unassembled WGS sequence"/>
</dbReference>
<evidence type="ECO:0000256" key="1">
    <source>
        <dbReference type="SAM" id="SignalP"/>
    </source>
</evidence>
<keyword evidence="1" id="KW-0732">Signal</keyword>
<dbReference type="SMART" id="SM00754">
    <property type="entry name" value="CHRD"/>
    <property type="match status" value="1"/>
</dbReference>
<comment type="caution">
    <text evidence="3">The sequence shown here is derived from an EMBL/GenBank/DDBJ whole genome shotgun (WGS) entry which is preliminary data.</text>
</comment>
<feature type="chain" id="PRO_5046106645" description="CHRD domain-containing protein" evidence="1">
    <location>
        <begin position="37"/>
        <end position="466"/>
    </location>
</feature>
<dbReference type="EMBL" id="BAABCJ010000001">
    <property type="protein sequence ID" value="GAA3695608.1"/>
    <property type="molecule type" value="Genomic_DNA"/>
</dbReference>
<reference evidence="4" key="1">
    <citation type="journal article" date="2019" name="Int. J. Syst. Evol. Microbiol.">
        <title>The Global Catalogue of Microorganisms (GCM) 10K type strain sequencing project: providing services to taxonomists for standard genome sequencing and annotation.</title>
        <authorList>
            <consortium name="The Broad Institute Genomics Platform"/>
            <consortium name="The Broad Institute Genome Sequencing Center for Infectious Disease"/>
            <person name="Wu L."/>
            <person name="Ma J."/>
        </authorList>
    </citation>
    <scope>NUCLEOTIDE SEQUENCE [LARGE SCALE GENOMIC DNA]</scope>
    <source>
        <strain evidence="4">JCM 16961</strain>
    </source>
</reference>